<dbReference type="GO" id="GO:0000398">
    <property type="term" value="P:mRNA splicing, via spliceosome"/>
    <property type="evidence" value="ECO:0007669"/>
    <property type="project" value="UniProtKB-ARBA"/>
</dbReference>
<evidence type="ECO:0000256" key="15">
    <source>
        <dbReference type="ARBA" id="ARBA00050029"/>
    </source>
</evidence>
<dbReference type="SMART" id="SM00487">
    <property type="entry name" value="DEXDc"/>
    <property type="match status" value="1"/>
</dbReference>
<dbReference type="GO" id="GO:0016787">
    <property type="term" value="F:hydrolase activity"/>
    <property type="evidence" value="ECO:0007669"/>
    <property type="project" value="UniProtKB-KW"/>
</dbReference>
<feature type="coiled-coil region" evidence="18">
    <location>
        <begin position="929"/>
        <end position="956"/>
    </location>
</feature>
<dbReference type="SUPFAM" id="SSF52540">
    <property type="entry name" value="P-loop containing nucleoside triphosphate hydrolases"/>
    <property type="match status" value="2"/>
</dbReference>
<organism evidence="23 24">
    <name type="scientific">Pocillopora meandrina</name>
    <dbReference type="NCBI Taxonomy" id="46732"/>
    <lineage>
        <taxon>Eukaryota</taxon>
        <taxon>Metazoa</taxon>
        <taxon>Cnidaria</taxon>
        <taxon>Anthozoa</taxon>
        <taxon>Hexacorallia</taxon>
        <taxon>Scleractinia</taxon>
        <taxon>Astrocoeniina</taxon>
        <taxon>Pocilloporidae</taxon>
        <taxon>Pocillopora</taxon>
    </lineage>
</organism>
<evidence type="ECO:0000256" key="16">
    <source>
        <dbReference type="ARBA" id="ARBA00050042"/>
    </source>
</evidence>
<dbReference type="InterPro" id="IPR014014">
    <property type="entry name" value="RNA_helicase_DEAD_Q_motif"/>
</dbReference>
<accession>A0AAU9WYF5</accession>
<evidence type="ECO:0000256" key="7">
    <source>
        <dbReference type="ARBA" id="ARBA00022806"/>
    </source>
</evidence>
<name>A0AAU9WYF5_9CNID</name>
<keyword evidence="6" id="KW-0378">Hydrolase</keyword>
<dbReference type="PROSITE" id="PS00039">
    <property type="entry name" value="DEAD_ATP_HELICASE"/>
    <property type="match status" value="1"/>
</dbReference>
<feature type="domain" description="Helicase ATP-binding" evidence="20">
    <location>
        <begin position="531"/>
        <end position="709"/>
    </location>
</feature>
<evidence type="ECO:0000256" key="8">
    <source>
        <dbReference type="ARBA" id="ARBA00022840"/>
    </source>
</evidence>
<feature type="compositionally biased region" description="Basic and acidic residues" evidence="19">
    <location>
        <begin position="266"/>
        <end position="290"/>
    </location>
</feature>
<keyword evidence="10" id="KW-0508">mRNA splicing</keyword>
<comment type="function">
    <text evidence="14">Component of the 17S U2 SnRNP complex of the spliceosome, a large ribonucleoprotein complex that removes introns from transcribed pre-mRNAs. The 17S U2 SnRNP complex (1) directly participates in early spliceosome assembly and (2) mediates recognition of the intron branch site during pre-mRNA splicing by promoting the selection of the pre-mRNA branch-site adenosine, the nucleophile for the first step of splicing. Within the 17S U2 SnRNP complex, DDX46 plays essential roles during assembly of pre-spliceosome and proofreading of the branch site.</text>
</comment>
<feature type="domain" description="DEAD-box RNA helicase Q" evidence="22">
    <location>
        <begin position="500"/>
        <end position="528"/>
    </location>
</feature>
<evidence type="ECO:0000259" key="21">
    <source>
        <dbReference type="PROSITE" id="PS51194"/>
    </source>
</evidence>
<dbReference type="GO" id="GO:0003724">
    <property type="term" value="F:RNA helicase activity"/>
    <property type="evidence" value="ECO:0007669"/>
    <property type="project" value="UniProtKB-EC"/>
</dbReference>
<dbReference type="FunFam" id="3.40.50.300:FF:000584">
    <property type="entry name" value="probable ATP-dependent RNA helicase DDX46"/>
    <property type="match status" value="1"/>
</dbReference>
<dbReference type="InterPro" id="IPR001650">
    <property type="entry name" value="Helicase_C-like"/>
</dbReference>
<evidence type="ECO:0000256" key="5">
    <source>
        <dbReference type="ARBA" id="ARBA00022741"/>
    </source>
</evidence>
<evidence type="ECO:0000256" key="9">
    <source>
        <dbReference type="ARBA" id="ARBA00023054"/>
    </source>
</evidence>
<comment type="similarity">
    <text evidence="12">Belongs to the DEAD box helicase family. DDX46/PRP5 subfamily.</text>
</comment>
<dbReference type="AlphaFoldDB" id="A0AAU9WYF5"/>
<dbReference type="PROSITE" id="PS51195">
    <property type="entry name" value="Q_MOTIF"/>
    <property type="match status" value="1"/>
</dbReference>
<dbReference type="GO" id="GO:0005524">
    <property type="term" value="F:ATP binding"/>
    <property type="evidence" value="ECO:0007669"/>
    <property type="project" value="UniProtKB-KW"/>
</dbReference>
<dbReference type="PROSITE" id="PS51194">
    <property type="entry name" value="HELICASE_CTER"/>
    <property type="match status" value="1"/>
</dbReference>
<evidence type="ECO:0000256" key="17">
    <source>
        <dbReference type="PROSITE-ProRule" id="PRU00552"/>
    </source>
</evidence>
<keyword evidence="4" id="KW-0747">Spliceosome</keyword>
<dbReference type="GO" id="GO:0003676">
    <property type="term" value="F:nucleic acid binding"/>
    <property type="evidence" value="ECO:0007669"/>
    <property type="project" value="InterPro"/>
</dbReference>
<evidence type="ECO:0000256" key="14">
    <source>
        <dbReference type="ARBA" id="ARBA00049949"/>
    </source>
</evidence>
<feature type="compositionally biased region" description="Basic and acidic residues" evidence="19">
    <location>
        <begin position="206"/>
        <end position="221"/>
    </location>
</feature>
<dbReference type="InterPro" id="IPR011545">
    <property type="entry name" value="DEAD/DEAH_box_helicase_dom"/>
</dbReference>
<dbReference type="GO" id="GO:0005681">
    <property type="term" value="C:spliceosomal complex"/>
    <property type="evidence" value="ECO:0007669"/>
    <property type="project" value="UniProtKB-KW"/>
</dbReference>
<sequence length="1160" mass="132650">MGRDSRSHKKRSRSRSSSRDRSRRSRSRERNKEREKKRSRSRSPEKGRAKTSRKPRERERERDRKRKRSESSSSHSASSSKSRSRSPKKKDKEKDSQQRKRRSRSRSAERKSKKERPRSKERDRDKGKERKKRSRSRDRSSSPGARSKSRSPDKEQKKSKSSRDKRRREEDDNSDRSKETKKSKESKKETTSSSVDEKHEEDDKDAEQKRLEDEMQKRRESSNQILPVGTPLRCSTVINLCGILGKYLKYSHFGFLEFSRIEAWRAQRKKEQEEKQQEEKQQQEMTSKDQQKKKKAWSLEDDDDDDEEEEEEEAGEGIKEEMQDEDDEPKKKFLGNKKEPVSVTNGKIKEEPPEDDDVDPLDAFMADVSKEVKKINALDQKKKVGKAGKATVITHVVTKPKKRDPTKGELMENDQDALEYSSEDEKEDETIESTYAHFKTKKKKDLQAVDHDKVYYSSFRKNFYVEVPELAKMTQEEVDEYRAKQENIRVRGKDCPKPVKTWAQSGVSLKILDVLKKNGYEKPTPIQAQAIPAIMSGRDMIGIAKTGGGKTLAFLLPMYRHVLDQPELDREDGPIGIIMTPTRELALQIFRECKKFCKPLNLRAVCVYGGTGISEQIAELKRGAEIIVCTPGRMIDMLTANNGRVTNCRRCTYLVLDEADRMFDMGFEPQVMRIIDCIRPDKQTVMFSATFPRQMEALARKILIKPIEIQVGGRSVVCSDVTQHVVVIEEDDKFLKLLELLGIYQEDGYVLVFVEKQENADMLFKDLLRRSYPCLSLHGGMDQFDRDSTIADFKNGVCNLMIATSVAARGLDVKQLILVVNYDCPNHYEDYVHRCGRTGRAGRKGTSYTFVTPEQGRHAGDIVKALELSGAEVPEDLRKLWNDYTEERKAEGKNVVKNSGFTGKGFKFNAEEEAKVNEAKKIQKWALGLQDSDDEAEAEEKAVEEIDKKLDEVFSKGKPHIKKAAPEAKGEQIKGEQQAKLNLATSIAAKINQKIIAGTNNMDPTQQAASQIIKGGTVTALTGLGLAKQLAEKIHGKIGYEAPVEEVKQDEKKTEEEQRYEDEVEINDFPQTARWKVTSKETIMNITEVSEAAITVRGTFFPPGKEPKAEGERKIYLYIEGPSERSIHLAKLEIKRVVKEEMIRLGSFRGPQSTGRYKVL</sequence>
<feature type="compositionally biased region" description="Basic and acidic residues" evidence="19">
    <location>
        <begin position="150"/>
        <end position="198"/>
    </location>
</feature>
<gene>
    <name evidence="23" type="ORF">PMEA_00014371</name>
</gene>
<evidence type="ECO:0000259" key="22">
    <source>
        <dbReference type="PROSITE" id="PS51195"/>
    </source>
</evidence>
<dbReference type="InterPro" id="IPR027417">
    <property type="entry name" value="P-loop_NTPase"/>
</dbReference>
<evidence type="ECO:0000256" key="12">
    <source>
        <dbReference type="ARBA" id="ARBA00038511"/>
    </source>
</evidence>
<feature type="region of interest" description="Disordered" evidence="19">
    <location>
        <begin position="266"/>
        <end position="361"/>
    </location>
</feature>
<dbReference type="Pfam" id="PF00270">
    <property type="entry name" value="DEAD"/>
    <property type="match status" value="1"/>
</dbReference>
<dbReference type="PROSITE" id="PS51192">
    <property type="entry name" value="HELICASE_ATP_BIND_1"/>
    <property type="match status" value="1"/>
</dbReference>
<keyword evidence="7" id="KW-0347">Helicase</keyword>
<evidence type="ECO:0000259" key="20">
    <source>
        <dbReference type="PROSITE" id="PS51192"/>
    </source>
</evidence>
<evidence type="ECO:0000313" key="23">
    <source>
        <dbReference type="EMBL" id="CAH3130868.1"/>
    </source>
</evidence>
<evidence type="ECO:0000256" key="10">
    <source>
        <dbReference type="ARBA" id="ARBA00023187"/>
    </source>
</evidence>
<evidence type="ECO:0000256" key="2">
    <source>
        <dbReference type="ARBA" id="ARBA00012552"/>
    </source>
</evidence>
<dbReference type="InterPro" id="IPR000629">
    <property type="entry name" value="RNA-helicase_DEAD-box_CS"/>
</dbReference>
<dbReference type="CDD" id="cd22473">
    <property type="entry name" value="KH-I_DDX46"/>
    <property type="match status" value="1"/>
</dbReference>
<dbReference type="GO" id="GO:0016607">
    <property type="term" value="C:nuclear speck"/>
    <property type="evidence" value="ECO:0007669"/>
    <property type="project" value="UniProtKB-SubCell"/>
</dbReference>
<evidence type="ECO:0000256" key="1">
    <source>
        <dbReference type="ARBA" id="ARBA00004324"/>
    </source>
</evidence>
<evidence type="ECO:0000256" key="13">
    <source>
        <dbReference type="ARBA" id="ARBA00047984"/>
    </source>
</evidence>
<dbReference type="InterPro" id="IPR056149">
    <property type="entry name" value="PRP5/DDX46/KHDC4_KH"/>
</dbReference>
<comment type="subcellular location">
    <subcellularLocation>
        <location evidence="1">Nucleus speckle</location>
    </subcellularLocation>
</comment>
<dbReference type="EMBL" id="CALNXJ010000025">
    <property type="protein sequence ID" value="CAH3130868.1"/>
    <property type="molecule type" value="Genomic_DNA"/>
</dbReference>
<feature type="region of interest" description="Disordered" evidence="19">
    <location>
        <begin position="388"/>
        <end position="426"/>
    </location>
</feature>
<feature type="compositionally biased region" description="Low complexity" evidence="19">
    <location>
        <begin position="71"/>
        <end position="81"/>
    </location>
</feature>
<dbReference type="Proteomes" id="UP001159428">
    <property type="component" value="Unassembled WGS sequence"/>
</dbReference>
<evidence type="ECO:0000256" key="6">
    <source>
        <dbReference type="ARBA" id="ARBA00022801"/>
    </source>
</evidence>
<feature type="compositionally biased region" description="Basic residues" evidence="19">
    <location>
        <begin position="1"/>
        <end position="27"/>
    </location>
</feature>
<comment type="catalytic activity">
    <reaction evidence="13">
        <text>ATP + H2O = ADP + phosphate + H(+)</text>
        <dbReference type="Rhea" id="RHEA:13065"/>
        <dbReference type="ChEBI" id="CHEBI:15377"/>
        <dbReference type="ChEBI" id="CHEBI:15378"/>
        <dbReference type="ChEBI" id="CHEBI:30616"/>
        <dbReference type="ChEBI" id="CHEBI:43474"/>
        <dbReference type="ChEBI" id="CHEBI:456216"/>
        <dbReference type="EC" id="3.6.4.13"/>
    </reaction>
</comment>
<dbReference type="FunFam" id="3.40.50.300:FF:000079">
    <property type="entry name" value="probable ATP-dependent RNA helicase DDX17"/>
    <property type="match status" value="1"/>
</dbReference>
<evidence type="ECO:0000256" key="19">
    <source>
        <dbReference type="SAM" id="MobiDB-lite"/>
    </source>
</evidence>
<keyword evidence="8" id="KW-0067">ATP-binding</keyword>
<evidence type="ECO:0000256" key="3">
    <source>
        <dbReference type="ARBA" id="ARBA00022664"/>
    </source>
</evidence>
<reference evidence="23 24" key="1">
    <citation type="submission" date="2022-05" db="EMBL/GenBank/DDBJ databases">
        <authorList>
            <consortium name="Genoscope - CEA"/>
            <person name="William W."/>
        </authorList>
    </citation>
    <scope>NUCLEOTIDE SEQUENCE [LARGE SCALE GENOMIC DNA]</scope>
</reference>
<keyword evidence="3" id="KW-0507">mRNA processing</keyword>
<keyword evidence="5" id="KW-0547">Nucleotide-binding</keyword>
<evidence type="ECO:0000256" key="11">
    <source>
        <dbReference type="ARBA" id="ARBA00023242"/>
    </source>
</evidence>
<feature type="domain" description="Helicase C-terminal" evidence="21">
    <location>
        <begin position="720"/>
        <end position="881"/>
    </location>
</feature>
<comment type="caution">
    <text evidence="23">The sequence shown here is derived from an EMBL/GenBank/DDBJ whole genome shotgun (WGS) entry which is preliminary data.</text>
</comment>
<feature type="compositionally biased region" description="Basic and acidic residues" evidence="19">
    <location>
        <begin position="28"/>
        <end position="62"/>
    </location>
</feature>
<keyword evidence="24" id="KW-1185">Reference proteome</keyword>
<evidence type="ECO:0000256" key="4">
    <source>
        <dbReference type="ARBA" id="ARBA00022728"/>
    </source>
</evidence>
<dbReference type="EC" id="3.6.4.13" evidence="2"/>
<feature type="compositionally biased region" description="Basic and acidic residues" evidence="19">
    <location>
        <begin position="328"/>
        <end position="340"/>
    </location>
</feature>
<dbReference type="Pfam" id="PF23469">
    <property type="entry name" value="KH_12"/>
    <property type="match status" value="1"/>
</dbReference>
<dbReference type="PANTHER" id="PTHR47958">
    <property type="entry name" value="ATP-DEPENDENT RNA HELICASE DBP3"/>
    <property type="match status" value="1"/>
</dbReference>
<dbReference type="CDD" id="cd18787">
    <property type="entry name" value="SF2_C_DEAD"/>
    <property type="match status" value="1"/>
</dbReference>
<feature type="short sequence motif" description="Q motif" evidence="17">
    <location>
        <begin position="500"/>
        <end position="528"/>
    </location>
</feature>
<keyword evidence="11" id="KW-0539">Nucleus</keyword>
<dbReference type="InterPro" id="IPR014001">
    <property type="entry name" value="Helicase_ATP-bd"/>
</dbReference>
<feature type="compositionally biased region" description="Acidic residues" evidence="19">
    <location>
        <begin position="299"/>
        <end position="315"/>
    </location>
</feature>
<keyword evidence="9 18" id="KW-0175">Coiled coil</keyword>
<feature type="region of interest" description="Disordered" evidence="19">
    <location>
        <begin position="1"/>
        <end position="233"/>
    </location>
</feature>
<proteinExistence type="inferred from homology"/>
<dbReference type="Pfam" id="PF00271">
    <property type="entry name" value="Helicase_C"/>
    <property type="match status" value="1"/>
</dbReference>
<dbReference type="SMART" id="SM00490">
    <property type="entry name" value="HELICc"/>
    <property type="match status" value="1"/>
</dbReference>
<evidence type="ECO:0000256" key="18">
    <source>
        <dbReference type="SAM" id="Coils"/>
    </source>
</evidence>
<dbReference type="CDD" id="cd17953">
    <property type="entry name" value="DEADc_DDX46"/>
    <property type="match status" value="1"/>
</dbReference>
<feature type="compositionally biased region" description="Acidic residues" evidence="19">
    <location>
        <begin position="411"/>
        <end position="426"/>
    </location>
</feature>
<feature type="compositionally biased region" description="Basic and acidic residues" evidence="19">
    <location>
        <begin position="106"/>
        <end position="128"/>
    </location>
</feature>
<evidence type="ECO:0000313" key="24">
    <source>
        <dbReference type="Proteomes" id="UP001159428"/>
    </source>
</evidence>
<protein>
    <recommendedName>
        <fullName evidence="15">Probable ATP-dependent RNA helicase DDX46</fullName>
        <ecNumber evidence="2">3.6.4.13</ecNumber>
    </recommendedName>
    <alternativeName>
        <fullName evidence="16">DEAD box protein 46</fullName>
    </alternativeName>
</protein>
<dbReference type="Gene3D" id="3.40.50.300">
    <property type="entry name" value="P-loop containing nucleotide triphosphate hydrolases"/>
    <property type="match status" value="2"/>
</dbReference>